<dbReference type="EMBL" id="JANCNS010000001">
    <property type="protein sequence ID" value="MCP9198571.1"/>
    <property type="molecule type" value="Genomic_DNA"/>
</dbReference>
<reference evidence="1" key="1">
    <citation type="submission" date="2022-07" db="EMBL/GenBank/DDBJ databases">
        <title>Gramela sediminis sp. nov., isolated from deep-sea sediment of the Indian Ocean.</title>
        <authorList>
            <person name="Shi H."/>
        </authorList>
    </citation>
    <scope>NUCLEOTIDE SEQUENCE</scope>
    <source>
        <strain evidence="1">GC03-9</strain>
    </source>
</reference>
<name>A0A9X2KX86_9FLAO</name>
<proteinExistence type="predicted"/>
<dbReference type="Pfam" id="PF12487">
    <property type="entry name" value="DUF3703"/>
    <property type="match status" value="1"/>
</dbReference>
<accession>A0A9X2KX86</accession>
<protein>
    <submittedName>
        <fullName evidence="1">DUF3703 domain-containing protein</fullName>
    </submittedName>
</protein>
<dbReference type="AlphaFoldDB" id="A0A9X2KX86"/>
<evidence type="ECO:0000313" key="1">
    <source>
        <dbReference type="EMBL" id="MCP9198571.1"/>
    </source>
</evidence>
<evidence type="ECO:0000313" key="2">
    <source>
        <dbReference type="Proteomes" id="UP001155280"/>
    </source>
</evidence>
<dbReference type="Proteomes" id="UP001155280">
    <property type="component" value="Unassembled WGS sequence"/>
</dbReference>
<sequence length="121" mass="13831">MRKLFMPFSIKVHYKKQLQNAEFYFGNGDLRASWNSLERSHILGQPFGIEHTYTHWLMLQFGLKTKNTREILGQLPRLIFGGVKSFVGVIPKGNTGGANVHPLKPMPIPVDLKMILNKNKI</sequence>
<dbReference type="RefSeq" id="WP_241550578.1">
    <property type="nucleotide sequence ID" value="NZ_JANCNS010000001.1"/>
</dbReference>
<comment type="caution">
    <text evidence="1">The sequence shown here is derived from an EMBL/GenBank/DDBJ whole genome shotgun (WGS) entry which is preliminary data.</text>
</comment>
<gene>
    <name evidence="1" type="ORF">MKO06_01535</name>
</gene>
<organism evidence="1 2">
    <name type="scientific">Christiangramia oceanisediminis</name>
    <dbReference type="NCBI Taxonomy" id="2920386"/>
    <lineage>
        <taxon>Bacteria</taxon>
        <taxon>Pseudomonadati</taxon>
        <taxon>Bacteroidota</taxon>
        <taxon>Flavobacteriia</taxon>
        <taxon>Flavobacteriales</taxon>
        <taxon>Flavobacteriaceae</taxon>
        <taxon>Christiangramia</taxon>
    </lineage>
</organism>
<keyword evidence="2" id="KW-1185">Reference proteome</keyword>
<dbReference type="InterPro" id="IPR022172">
    <property type="entry name" value="DUF3703"/>
</dbReference>